<dbReference type="AlphaFoldDB" id="A0A6L2MT65"/>
<feature type="region of interest" description="Disordered" evidence="1">
    <location>
        <begin position="26"/>
        <end position="84"/>
    </location>
</feature>
<evidence type="ECO:0000256" key="1">
    <source>
        <dbReference type="SAM" id="MobiDB-lite"/>
    </source>
</evidence>
<organism evidence="2">
    <name type="scientific">Tanacetum cinerariifolium</name>
    <name type="common">Dalmatian daisy</name>
    <name type="synonym">Chrysanthemum cinerariifolium</name>
    <dbReference type="NCBI Taxonomy" id="118510"/>
    <lineage>
        <taxon>Eukaryota</taxon>
        <taxon>Viridiplantae</taxon>
        <taxon>Streptophyta</taxon>
        <taxon>Embryophyta</taxon>
        <taxon>Tracheophyta</taxon>
        <taxon>Spermatophyta</taxon>
        <taxon>Magnoliopsida</taxon>
        <taxon>eudicotyledons</taxon>
        <taxon>Gunneridae</taxon>
        <taxon>Pentapetalae</taxon>
        <taxon>asterids</taxon>
        <taxon>campanulids</taxon>
        <taxon>Asterales</taxon>
        <taxon>Asteraceae</taxon>
        <taxon>Asteroideae</taxon>
        <taxon>Anthemideae</taxon>
        <taxon>Anthemidinae</taxon>
        <taxon>Tanacetum</taxon>
    </lineage>
</organism>
<name>A0A6L2MT65_TANCI</name>
<feature type="compositionally biased region" description="Basic and acidic residues" evidence="1">
    <location>
        <begin position="26"/>
        <end position="36"/>
    </location>
</feature>
<protein>
    <submittedName>
        <fullName evidence="2">Uncharacterized protein</fullName>
    </submittedName>
</protein>
<dbReference type="EMBL" id="BKCJ010007420">
    <property type="protein sequence ID" value="GEU77176.1"/>
    <property type="molecule type" value="Genomic_DNA"/>
</dbReference>
<reference evidence="2" key="1">
    <citation type="journal article" date="2019" name="Sci. Rep.">
        <title>Draft genome of Tanacetum cinerariifolium, the natural source of mosquito coil.</title>
        <authorList>
            <person name="Yamashiro T."/>
            <person name="Shiraishi A."/>
            <person name="Satake H."/>
            <person name="Nakayama K."/>
        </authorList>
    </citation>
    <scope>NUCLEOTIDE SEQUENCE</scope>
</reference>
<accession>A0A6L2MT65</accession>
<sequence length="265" mass="30998">MFEIGSHKSLPKHVALYKALEASMEREQRDEFLAKKDKSRKRRRDDQDPPTLPPDSDLSKRRRHDTGASGSSQPQAPHKGSGQALSISKMKAARCHNFGLKLLKFYIDRHIADSSSKVVRTYMRILSVVSIKAFSRYGYDYLKEITLRRADYQEYTITEKDFKSLYPSDFETRICCFYKWVESFSLGIKSYHKQLNLTKPGWDAKGFEYKNDYTIIDSPHAVVFLVELDFRVKEYMVNRLNPGMNTLFWTDKDVARRKEFIHAIE</sequence>
<proteinExistence type="predicted"/>
<evidence type="ECO:0000313" key="2">
    <source>
        <dbReference type="EMBL" id="GEU77176.1"/>
    </source>
</evidence>
<gene>
    <name evidence="2" type="ORF">Tci_049154</name>
</gene>
<comment type="caution">
    <text evidence="2">The sequence shown here is derived from an EMBL/GenBank/DDBJ whole genome shotgun (WGS) entry which is preliminary data.</text>
</comment>